<evidence type="ECO:0000313" key="11">
    <source>
        <dbReference type="EMBL" id="BBB33273.1"/>
    </source>
</evidence>
<dbReference type="InterPro" id="IPR022284">
    <property type="entry name" value="GPAT/DHAPAT"/>
</dbReference>
<comment type="subcellular location">
    <subcellularLocation>
        <location evidence="1">Endomembrane system</location>
        <topology evidence="1">Peripheral membrane protein</topology>
    </subcellularLocation>
</comment>
<keyword evidence="6 11" id="KW-0808">Transferase</keyword>
<dbReference type="InterPro" id="IPR002123">
    <property type="entry name" value="Plipid/glycerol_acylTrfase"/>
</dbReference>
<dbReference type="EC" id="2.3.1.15" evidence="4"/>
<dbReference type="GO" id="GO:0006629">
    <property type="term" value="P:lipid metabolic process"/>
    <property type="evidence" value="ECO:0007669"/>
    <property type="project" value="InterPro"/>
</dbReference>
<dbReference type="GO" id="GO:0012505">
    <property type="term" value="C:endomembrane system"/>
    <property type="evidence" value="ECO:0007669"/>
    <property type="project" value="UniProtKB-SubCell"/>
</dbReference>
<protein>
    <recommendedName>
        <fullName evidence="5">Glycerol-3-phosphate acyltransferase</fullName>
        <ecNumber evidence="4">2.3.1.15</ecNumber>
    </recommendedName>
</protein>
<evidence type="ECO:0000256" key="5">
    <source>
        <dbReference type="ARBA" id="ARBA00013432"/>
    </source>
</evidence>
<keyword evidence="7" id="KW-0472">Membrane</keyword>
<evidence type="ECO:0000256" key="1">
    <source>
        <dbReference type="ARBA" id="ARBA00004184"/>
    </source>
</evidence>
<keyword evidence="8 11" id="KW-0012">Acyltransferase</keyword>
<dbReference type="CDD" id="cd07993">
    <property type="entry name" value="LPLAT_DHAPAT-like"/>
    <property type="match status" value="1"/>
</dbReference>
<evidence type="ECO:0000256" key="6">
    <source>
        <dbReference type="ARBA" id="ARBA00022679"/>
    </source>
</evidence>
<organism evidence="11 12">
    <name type="scientific">Thermotomaculum hydrothermale</name>
    <dbReference type="NCBI Taxonomy" id="981385"/>
    <lineage>
        <taxon>Bacteria</taxon>
        <taxon>Pseudomonadati</taxon>
        <taxon>Acidobacteriota</taxon>
        <taxon>Holophagae</taxon>
        <taxon>Thermotomaculales</taxon>
        <taxon>Thermotomaculaceae</taxon>
        <taxon>Thermotomaculum</taxon>
    </lineage>
</organism>
<dbReference type="AlphaFoldDB" id="A0A7R6PGE0"/>
<dbReference type="InterPro" id="IPR045520">
    <property type="entry name" value="GPAT/DHAPAT_C"/>
</dbReference>
<dbReference type="Pfam" id="PF01553">
    <property type="entry name" value="Acyltransferase"/>
    <property type="match status" value="1"/>
</dbReference>
<dbReference type="InterPro" id="IPR041728">
    <property type="entry name" value="GPAT/DHAPAT_LPLAT"/>
</dbReference>
<reference evidence="11 12" key="1">
    <citation type="journal article" date="2012" name="Extremophiles">
        <title>Thermotomaculum hydrothermale gen. nov., sp. nov., a novel heterotrophic thermophile within the phylum Acidobacteria from a deep-sea hydrothermal vent chimney in the Southern Okinawa Trough.</title>
        <authorList>
            <person name="Izumi H."/>
            <person name="Nunoura T."/>
            <person name="Miyazaki M."/>
            <person name="Mino S."/>
            <person name="Toki T."/>
            <person name="Takai K."/>
            <person name="Sako Y."/>
            <person name="Sawabe T."/>
            <person name="Nakagawa S."/>
        </authorList>
    </citation>
    <scope>NUCLEOTIDE SEQUENCE [LARGE SCALE GENOMIC DNA]</scope>
    <source>
        <strain evidence="11 12">AC55</strain>
    </source>
</reference>
<evidence type="ECO:0000256" key="3">
    <source>
        <dbReference type="ARBA" id="ARBA00007937"/>
    </source>
</evidence>
<dbReference type="GO" id="GO:0004366">
    <property type="term" value="F:glycerol-3-phosphate O-acyltransferase activity"/>
    <property type="evidence" value="ECO:0007669"/>
    <property type="project" value="UniProtKB-EC"/>
</dbReference>
<gene>
    <name evidence="11" type="primary">plsB</name>
    <name evidence="11" type="ORF">TTHT_1811</name>
</gene>
<dbReference type="PANTHER" id="PTHR12563:SF17">
    <property type="entry name" value="DIHYDROXYACETONE PHOSPHATE ACYLTRANSFERASE"/>
    <property type="match status" value="1"/>
</dbReference>
<evidence type="ECO:0000259" key="10">
    <source>
        <dbReference type="SMART" id="SM00563"/>
    </source>
</evidence>
<evidence type="ECO:0000256" key="8">
    <source>
        <dbReference type="ARBA" id="ARBA00023315"/>
    </source>
</evidence>
<dbReference type="PANTHER" id="PTHR12563">
    <property type="entry name" value="GLYCEROL-3-PHOSPHATE ACYLTRANSFERASE"/>
    <property type="match status" value="1"/>
</dbReference>
<keyword evidence="12" id="KW-1185">Reference proteome</keyword>
<dbReference type="Proteomes" id="UP000595564">
    <property type="component" value="Chromosome"/>
</dbReference>
<evidence type="ECO:0000256" key="2">
    <source>
        <dbReference type="ARBA" id="ARBA00004765"/>
    </source>
</evidence>
<evidence type="ECO:0000256" key="7">
    <source>
        <dbReference type="ARBA" id="ARBA00023136"/>
    </source>
</evidence>
<evidence type="ECO:0000256" key="4">
    <source>
        <dbReference type="ARBA" id="ARBA00013113"/>
    </source>
</evidence>
<proteinExistence type="inferred from homology"/>
<dbReference type="PIRSF" id="PIRSF000437">
    <property type="entry name" value="GPAT_DHAPAT"/>
    <property type="match status" value="1"/>
</dbReference>
<sequence length="802" mass="94251">MAFGLNHFFKKVNLSNLTLKKLNFFFEEDDIFPIFTVEHRSRIDNWFLKYVLEEKAHKILCYSENAFSFFKDFESQLEYCVQKGRPVALFLKKNNKIALREDFIKRIVALCNKYNKKPVFIPTFILWKKVARREHSNWNFLFGEPDNPRALVKIWQVITGCKKAVIDFGEPFLLDESLSIEELGKVIDEELNKLEKIVIGPPLKERDKIIHLVLNDPEVQAKIEELSGNDLSKKRKLIKKALKILDEMAANYKESVIFKFERTLDWAWPKIIEGFWVNENRLEEYRQLAGQLPALVLPCHKSHADYLIVSYLFFKYNLRMPYIAAGINLSFFPMGYIFRNSGAYFIRRTIKGDKLYPVILQAYIRRLLLDGLPQEFFLEGTRSRTGKLLHPKMGLLSFNTKEVKEGRVKDIVILPTSIIYGKLFESGAYLREMEGRKKEKESAAAVLKTTKFLGKNFGKIYMNFAKPFTVKEFADEIGIDLEQLDEKEFRRFNSLLAYRVLRDIEKETIVTPIALTSLILLSNIKKGLLETGLQRRIAYALTYVKSINAPLADVFDMEDDELLIKKVVDYFIEKGVVEVRELGGKKVYVVDEDKRNYLEYYKNNVIHLFLYVAFISNAILLRKKKKLTIQEIFDDANFLFELFRKEFIYQQDELTVEKVKEELKHLEDYRLVSVDGENITIRSHAIPILKHVASMILSYLEAYYTVLDGYYAIARDNVDIPSNIVSEFIDRGKYLYAMGEITRRESINKFYYQNAHQQFVQSNYVDWHKLFEQFKKSETTEEKEKYYLLKERIKSYISSIAF</sequence>
<dbReference type="SMART" id="SM00563">
    <property type="entry name" value="PlsC"/>
    <property type="match status" value="1"/>
</dbReference>
<comment type="similarity">
    <text evidence="3">Belongs to the GPAT/DAPAT family.</text>
</comment>
<name>A0A7R6PGE0_9BACT</name>
<comment type="pathway">
    <text evidence="2">Phospholipid metabolism; CDP-diacylglycerol biosynthesis; CDP-diacylglycerol from sn-glycerol 3-phosphate: step 1/3.</text>
</comment>
<dbReference type="EMBL" id="AP017470">
    <property type="protein sequence ID" value="BBB33273.1"/>
    <property type="molecule type" value="Genomic_DNA"/>
</dbReference>
<dbReference type="SUPFAM" id="SSF69593">
    <property type="entry name" value="Glycerol-3-phosphate (1)-acyltransferase"/>
    <property type="match status" value="1"/>
</dbReference>
<dbReference type="RefSeq" id="WP_201327580.1">
    <property type="nucleotide sequence ID" value="NZ_AP017470.1"/>
</dbReference>
<dbReference type="KEGG" id="thyd:TTHT_1811"/>
<feature type="domain" description="Phospholipid/glycerol acyltransferase" evidence="10">
    <location>
        <begin position="294"/>
        <end position="421"/>
    </location>
</feature>
<comment type="catalytic activity">
    <reaction evidence="9">
        <text>sn-glycerol 3-phosphate + an acyl-CoA = a 1-acyl-sn-glycero-3-phosphate + CoA</text>
        <dbReference type="Rhea" id="RHEA:15325"/>
        <dbReference type="ChEBI" id="CHEBI:57287"/>
        <dbReference type="ChEBI" id="CHEBI:57597"/>
        <dbReference type="ChEBI" id="CHEBI:57970"/>
        <dbReference type="ChEBI" id="CHEBI:58342"/>
        <dbReference type="EC" id="2.3.1.15"/>
    </reaction>
</comment>
<evidence type="ECO:0000256" key="9">
    <source>
        <dbReference type="ARBA" id="ARBA00048427"/>
    </source>
</evidence>
<dbReference type="Pfam" id="PF19277">
    <property type="entry name" value="GPAT_C"/>
    <property type="match status" value="1"/>
</dbReference>
<evidence type="ECO:0000313" key="12">
    <source>
        <dbReference type="Proteomes" id="UP000595564"/>
    </source>
</evidence>
<accession>A0A7R6PGE0</accession>